<reference evidence="2 3" key="1">
    <citation type="submission" date="2024-02" db="EMBL/GenBank/DDBJ databases">
        <title>Genome sequence of Aquincola sp. MAHUQ-54.</title>
        <authorList>
            <person name="Huq M.A."/>
        </authorList>
    </citation>
    <scope>NUCLEOTIDE SEQUENCE [LARGE SCALE GENOMIC DNA]</scope>
    <source>
        <strain evidence="2 3">MAHUQ-54</strain>
    </source>
</reference>
<protein>
    <submittedName>
        <fullName evidence="2">Uncharacterized protein</fullName>
    </submittedName>
</protein>
<keyword evidence="3" id="KW-1185">Reference proteome</keyword>
<sequence>MPAHSPHADDALTTLASSPLGSVTTCAGCGVVHLHLPVMTLRFEPAAFHELARLLAQACQGIGPDGAAEAEAPALPRPPAVPPRWH</sequence>
<organism evidence="2 3">
    <name type="scientific">Aquincola agrisoli</name>
    <dbReference type="NCBI Taxonomy" id="3119538"/>
    <lineage>
        <taxon>Bacteria</taxon>
        <taxon>Pseudomonadati</taxon>
        <taxon>Pseudomonadota</taxon>
        <taxon>Betaproteobacteria</taxon>
        <taxon>Burkholderiales</taxon>
        <taxon>Sphaerotilaceae</taxon>
        <taxon>Aquincola</taxon>
    </lineage>
</organism>
<proteinExistence type="predicted"/>
<evidence type="ECO:0000313" key="3">
    <source>
        <dbReference type="Proteomes" id="UP001336250"/>
    </source>
</evidence>
<dbReference type="AlphaFoldDB" id="A0AAW9QJ12"/>
<evidence type="ECO:0000256" key="1">
    <source>
        <dbReference type="SAM" id="MobiDB-lite"/>
    </source>
</evidence>
<dbReference type="EMBL" id="JAZIBG010000031">
    <property type="protein sequence ID" value="MEF7615477.1"/>
    <property type="molecule type" value="Genomic_DNA"/>
</dbReference>
<dbReference type="Proteomes" id="UP001336250">
    <property type="component" value="Unassembled WGS sequence"/>
</dbReference>
<comment type="caution">
    <text evidence="2">The sequence shown here is derived from an EMBL/GenBank/DDBJ whole genome shotgun (WGS) entry which is preliminary data.</text>
</comment>
<feature type="region of interest" description="Disordered" evidence="1">
    <location>
        <begin position="65"/>
        <end position="86"/>
    </location>
</feature>
<evidence type="ECO:0000313" key="2">
    <source>
        <dbReference type="EMBL" id="MEF7615477.1"/>
    </source>
</evidence>
<feature type="compositionally biased region" description="Pro residues" evidence="1">
    <location>
        <begin position="75"/>
        <end position="86"/>
    </location>
</feature>
<dbReference type="RefSeq" id="WP_332290754.1">
    <property type="nucleotide sequence ID" value="NZ_JAZIBG010000031.1"/>
</dbReference>
<accession>A0AAW9QJ12</accession>
<name>A0AAW9QJ12_9BURK</name>
<gene>
    <name evidence="2" type="ORF">V4F39_16270</name>
</gene>